<dbReference type="InterPro" id="IPR010445">
    <property type="entry name" value="LapA_dom"/>
</dbReference>
<keyword evidence="1" id="KW-1003">Cell membrane</keyword>
<evidence type="ECO:0000256" key="6">
    <source>
        <dbReference type="SAM" id="Phobius"/>
    </source>
</evidence>
<feature type="transmembrane region" description="Helical" evidence="6">
    <location>
        <begin position="72"/>
        <end position="95"/>
    </location>
</feature>
<protein>
    <submittedName>
        <fullName evidence="8">Uncharacterized integral membrane protein</fullName>
    </submittedName>
</protein>
<reference evidence="9" key="1">
    <citation type="submission" date="2016-10" db="EMBL/GenBank/DDBJ databases">
        <authorList>
            <person name="Varghese N."/>
            <person name="Submissions S."/>
        </authorList>
    </citation>
    <scope>NUCLEOTIDE SEQUENCE [LARGE SCALE GENOMIC DNA]</scope>
    <source>
        <strain evidence="9">DSM 20524</strain>
    </source>
</reference>
<evidence type="ECO:0000313" key="8">
    <source>
        <dbReference type="EMBL" id="SER40897.1"/>
    </source>
</evidence>
<keyword evidence="4 6" id="KW-0472">Membrane</keyword>
<evidence type="ECO:0000256" key="3">
    <source>
        <dbReference type="ARBA" id="ARBA00022989"/>
    </source>
</evidence>
<keyword evidence="3 6" id="KW-1133">Transmembrane helix</keyword>
<dbReference type="Pfam" id="PF06305">
    <property type="entry name" value="LapA_dom"/>
    <property type="match status" value="1"/>
</dbReference>
<dbReference type="GO" id="GO:0005886">
    <property type="term" value="C:plasma membrane"/>
    <property type="evidence" value="ECO:0007669"/>
    <property type="project" value="InterPro"/>
</dbReference>
<dbReference type="RefSeq" id="WP_092255648.1">
    <property type="nucleotide sequence ID" value="NZ_CP047199.1"/>
</dbReference>
<proteinExistence type="predicted"/>
<keyword evidence="2 6" id="KW-0812">Transmembrane</keyword>
<name>A0A1H9NYK7_9CORY</name>
<evidence type="ECO:0000256" key="5">
    <source>
        <dbReference type="SAM" id="MobiDB-lite"/>
    </source>
</evidence>
<organism evidence="8 9">
    <name type="scientific">Corynebacterium cystitidis DSM 20524</name>
    <dbReference type="NCBI Taxonomy" id="1121357"/>
    <lineage>
        <taxon>Bacteria</taxon>
        <taxon>Bacillati</taxon>
        <taxon>Actinomycetota</taxon>
        <taxon>Actinomycetes</taxon>
        <taxon>Mycobacteriales</taxon>
        <taxon>Corynebacteriaceae</taxon>
        <taxon>Corynebacterium</taxon>
    </lineage>
</organism>
<evidence type="ECO:0000313" key="9">
    <source>
        <dbReference type="Proteomes" id="UP000198929"/>
    </source>
</evidence>
<evidence type="ECO:0000256" key="2">
    <source>
        <dbReference type="ARBA" id="ARBA00022692"/>
    </source>
</evidence>
<dbReference type="AlphaFoldDB" id="A0A1H9NYK7"/>
<feature type="domain" description="Lipopolysaccharide assembly protein A" evidence="7">
    <location>
        <begin position="96"/>
        <end position="148"/>
    </location>
</feature>
<feature type="transmembrane region" description="Helical" evidence="6">
    <location>
        <begin position="115"/>
        <end position="138"/>
    </location>
</feature>
<dbReference type="STRING" id="1121357.SAMN05661109_00148"/>
<sequence>MTHEHNPVNQPGAYPDQFDATSQPPATRDESVYITEESNSTREQPRQEPDYEPRREVTREETKEQTKVKGSFAGGTWAALIIGAFLLIVLIVFILQNQQEVEITFLQWTVHFPAAIAYLLSAITGALIMALVGGWRIIELRRQVKKASR</sequence>
<keyword evidence="9" id="KW-1185">Reference proteome</keyword>
<feature type="region of interest" description="Disordered" evidence="5">
    <location>
        <begin position="1"/>
        <end position="66"/>
    </location>
</feature>
<evidence type="ECO:0000256" key="1">
    <source>
        <dbReference type="ARBA" id="ARBA00022475"/>
    </source>
</evidence>
<evidence type="ECO:0000256" key="4">
    <source>
        <dbReference type="ARBA" id="ARBA00023136"/>
    </source>
</evidence>
<feature type="compositionally biased region" description="Basic and acidic residues" evidence="5">
    <location>
        <begin position="39"/>
        <end position="66"/>
    </location>
</feature>
<gene>
    <name evidence="8" type="ORF">SAMN05661109_00148</name>
</gene>
<dbReference type="Proteomes" id="UP000198929">
    <property type="component" value="Unassembled WGS sequence"/>
</dbReference>
<dbReference type="EMBL" id="FOGQ01000001">
    <property type="protein sequence ID" value="SER40897.1"/>
    <property type="molecule type" value="Genomic_DNA"/>
</dbReference>
<evidence type="ECO:0000259" key="7">
    <source>
        <dbReference type="Pfam" id="PF06305"/>
    </source>
</evidence>
<accession>A0A1H9NYK7</accession>